<gene>
    <name evidence="3" type="ORF">NE857_05485</name>
</gene>
<dbReference type="Gene3D" id="3.90.550.10">
    <property type="entry name" value="Spore Coat Polysaccharide Biosynthesis Protein SpsA, Chain A"/>
    <property type="match status" value="1"/>
</dbReference>
<proteinExistence type="predicted"/>
<feature type="domain" description="Glycosyltransferase 2-like" evidence="2">
    <location>
        <begin position="24"/>
        <end position="137"/>
    </location>
</feature>
<keyword evidence="3" id="KW-0808">Transferase</keyword>
<reference evidence="3" key="1">
    <citation type="submission" date="2022-06" db="EMBL/GenBank/DDBJ databases">
        <authorList>
            <person name="Ping M."/>
        </authorList>
    </citation>
    <scope>NUCLEOTIDE SEQUENCE</scope>
    <source>
        <strain evidence="3">JCM11759T</strain>
    </source>
</reference>
<protein>
    <submittedName>
        <fullName evidence="3">Glycosyltransferase</fullName>
        <ecNumber evidence="3">2.4.-.-</ecNumber>
    </submittedName>
</protein>
<dbReference type="EMBL" id="CP099837">
    <property type="protein sequence ID" value="USY21093.1"/>
    <property type="molecule type" value="Genomic_DNA"/>
</dbReference>
<dbReference type="InterPro" id="IPR050834">
    <property type="entry name" value="Glycosyltransf_2"/>
</dbReference>
<evidence type="ECO:0000313" key="4">
    <source>
        <dbReference type="Proteomes" id="UP001055940"/>
    </source>
</evidence>
<accession>A0ABY5DC76</accession>
<keyword evidence="1" id="KW-0175">Coiled coil</keyword>
<evidence type="ECO:0000259" key="2">
    <source>
        <dbReference type="Pfam" id="PF00535"/>
    </source>
</evidence>
<dbReference type="SUPFAM" id="SSF53448">
    <property type="entry name" value="Nucleotide-diphospho-sugar transferases"/>
    <property type="match status" value="1"/>
</dbReference>
<dbReference type="EC" id="2.4.-.-" evidence="3"/>
<dbReference type="InterPro" id="IPR029044">
    <property type="entry name" value="Nucleotide-diphossugar_trans"/>
</dbReference>
<organism evidence="3 4">
    <name type="scientific">Nocardiopsis exhalans</name>
    <dbReference type="NCBI Taxonomy" id="163604"/>
    <lineage>
        <taxon>Bacteria</taxon>
        <taxon>Bacillati</taxon>
        <taxon>Actinomycetota</taxon>
        <taxon>Actinomycetes</taxon>
        <taxon>Streptosporangiales</taxon>
        <taxon>Nocardiopsidaceae</taxon>
        <taxon>Nocardiopsis</taxon>
    </lineage>
</organism>
<dbReference type="PANTHER" id="PTHR43685">
    <property type="entry name" value="GLYCOSYLTRANSFERASE"/>
    <property type="match status" value="1"/>
</dbReference>
<dbReference type="Proteomes" id="UP001055940">
    <property type="component" value="Chromosome"/>
</dbReference>
<evidence type="ECO:0000256" key="1">
    <source>
        <dbReference type="SAM" id="Coils"/>
    </source>
</evidence>
<feature type="coiled-coil region" evidence="1">
    <location>
        <begin position="465"/>
        <end position="492"/>
    </location>
</feature>
<dbReference type="Pfam" id="PF00535">
    <property type="entry name" value="Glycos_transf_2"/>
    <property type="match status" value="1"/>
</dbReference>
<keyword evidence="4" id="KW-1185">Reference proteome</keyword>
<keyword evidence="3" id="KW-0328">Glycosyltransferase</keyword>
<dbReference type="CDD" id="cd00761">
    <property type="entry name" value="Glyco_tranf_GTA_type"/>
    <property type="match status" value="1"/>
</dbReference>
<dbReference type="InterPro" id="IPR001173">
    <property type="entry name" value="Glyco_trans_2-like"/>
</dbReference>
<name>A0ABY5DC76_9ACTN</name>
<sequence>MKRNDYGSLSVPSLGTWEPQLSVSVVIPAHGHPDKLELVLASLAAQSYPSHLMETIVVDDGSDPPLTLPEICPENTRIIAPDPSGWGSPNGVNSGVAASEGEVILRLDSDMLVYHDHVESQMRWHHVSDHLVAMGHKLFVDYKPGCRSADEVYKAVLAGEADKLFDRDSAEPHWVDKMILPTDNLRSCDHTAYRVFVGATGSLRRALFDEAGGLNTKLLLGGDSEFAYRVAQHGAVFVPDLDSSSWHLGRSQMQSRQADGRRYRIPYVANLVPEFAPRRKLQGRVWEIPFVDVVLDAQGTSAEEVDAAIVRLLAGSVDDIRITLVGNWPEETGERRNLLDDPCFESRLVLENYRCEPRVRFRESVPEVDPYVPFRLRMSAGCRPTRDAVGALVNLANEKKVGLVEIDYSDGATARLERNSAFARALRVAEAGEDIDQVVDEVHGILRVDARELGLRTAGTGNKPIKDWHLQLTEAREQASAYRDQAQALKKRLAARSPKGIASRMIRRFGQRSSSVGSDE</sequence>
<dbReference type="PANTHER" id="PTHR43685:SF2">
    <property type="entry name" value="GLYCOSYLTRANSFERASE 2-LIKE DOMAIN-CONTAINING PROTEIN"/>
    <property type="match status" value="1"/>
</dbReference>
<dbReference type="GO" id="GO:0016757">
    <property type="term" value="F:glycosyltransferase activity"/>
    <property type="evidence" value="ECO:0007669"/>
    <property type="project" value="UniProtKB-KW"/>
</dbReference>
<dbReference type="RefSeq" id="WP_254420045.1">
    <property type="nucleotide sequence ID" value="NZ_BAAAJB010000044.1"/>
</dbReference>
<evidence type="ECO:0000313" key="3">
    <source>
        <dbReference type="EMBL" id="USY21093.1"/>
    </source>
</evidence>